<sequence length="514" mass="57572">MDVIILIPDQNARMSETSLSEEMESALETTDNEEEEEKERADSCDTDIEIEDAERLFTTITGAELYREACKLVKVIPVSYFIRNMEEPVMNLNHHGLGPKGTKAIAIALVNLSNNHLDTEGAEAICRMFLDNISNIRAIQLAGNNFRDEAAPYFSESLMGNYRVIELDLSHNEFSEKAGELLGQMLANNESLEVLKLSWNQMRMKGAVALGAGIRTNGTLKVLDVSWNGFGNEGAFALGEALKVNSVLVELDISSNHINNEGAIKLSKGLEVNGSLRSLKMSQNPLTVEGALALLTCIRRNSKSRMEELNISNVLVNEGFVRLLDVMCEMRPELDVVYGGVGGHIAKKQEHHPDPMKVIQNYLDKNKMRLWDFFKKMDKDGTTRIGVAEFRKAMLQQSKIPLDRVQVSELVRRLDTGKTGQVDYRSSIMGNVVLAIRVSVRKTDMSDVMTKPKPTRMMESYCLLHKKLHPLGKCGEFRGKPLDEKNTLLKEDKVCFRSCEANNLLAQDCQASRR</sequence>
<evidence type="ECO:0000313" key="1">
    <source>
        <dbReference type="EMBL" id="KAH8014688.1"/>
    </source>
</evidence>
<organism evidence="1 2">
    <name type="scientific">Sphaerodactylus townsendi</name>
    <dbReference type="NCBI Taxonomy" id="933632"/>
    <lineage>
        <taxon>Eukaryota</taxon>
        <taxon>Metazoa</taxon>
        <taxon>Chordata</taxon>
        <taxon>Craniata</taxon>
        <taxon>Vertebrata</taxon>
        <taxon>Euteleostomi</taxon>
        <taxon>Lepidosauria</taxon>
        <taxon>Squamata</taxon>
        <taxon>Bifurcata</taxon>
        <taxon>Gekkota</taxon>
        <taxon>Sphaerodactylidae</taxon>
        <taxon>Sphaerodactylus</taxon>
    </lineage>
</organism>
<name>A0ACB8G4P0_9SAUR</name>
<keyword evidence="2" id="KW-1185">Reference proteome</keyword>
<reference evidence="1" key="1">
    <citation type="submission" date="2021-08" db="EMBL/GenBank/DDBJ databases">
        <title>The first chromosome-level gecko genome reveals the dynamic sex chromosomes of Neotropical dwarf geckos (Sphaerodactylidae: Sphaerodactylus).</title>
        <authorList>
            <person name="Pinto B.J."/>
            <person name="Keating S.E."/>
            <person name="Gamble T."/>
        </authorList>
    </citation>
    <scope>NUCLEOTIDE SEQUENCE</scope>
    <source>
        <strain evidence="1">TG3544</strain>
    </source>
</reference>
<dbReference type="EMBL" id="CM037615">
    <property type="protein sequence ID" value="KAH8014688.1"/>
    <property type="molecule type" value="Genomic_DNA"/>
</dbReference>
<gene>
    <name evidence="1" type="primary">LRRC74A</name>
    <name evidence="1" type="ORF">K3G42_030959</name>
</gene>
<protein>
    <submittedName>
        <fullName evidence="1">Leucine-rich repeat-containing protein 74A</fullName>
    </submittedName>
</protein>
<comment type="caution">
    <text evidence="1">The sequence shown here is derived from an EMBL/GenBank/DDBJ whole genome shotgun (WGS) entry which is preliminary data.</text>
</comment>
<proteinExistence type="predicted"/>
<evidence type="ECO:0000313" key="2">
    <source>
        <dbReference type="Proteomes" id="UP000827872"/>
    </source>
</evidence>
<accession>A0ACB8G4P0</accession>
<dbReference type="Proteomes" id="UP000827872">
    <property type="component" value="Linkage Group LG02"/>
</dbReference>